<comment type="caution">
    <text evidence="2">The sequence shown here is derived from an EMBL/GenBank/DDBJ whole genome shotgun (WGS) entry which is preliminary data.</text>
</comment>
<dbReference type="AlphaFoldDB" id="A0A316TEI7"/>
<organism evidence="2 3">
    <name type="scientific">Nocardioides silvaticus</name>
    <dbReference type="NCBI Taxonomy" id="2201891"/>
    <lineage>
        <taxon>Bacteria</taxon>
        <taxon>Bacillati</taxon>
        <taxon>Actinomycetota</taxon>
        <taxon>Actinomycetes</taxon>
        <taxon>Propionibacteriales</taxon>
        <taxon>Nocardioidaceae</taxon>
        <taxon>Nocardioides</taxon>
    </lineage>
</organism>
<dbReference type="InterPro" id="IPR058593">
    <property type="entry name" value="ARB_07466-like_C"/>
</dbReference>
<dbReference type="EMBL" id="QGDD01000009">
    <property type="protein sequence ID" value="PWN01519.1"/>
    <property type="molecule type" value="Genomic_DNA"/>
</dbReference>
<dbReference type="OrthoDB" id="5171895at2"/>
<evidence type="ECO:0000313" key="2">
    <source>
        <dbReference type="EMBL" id="PWN01519.1"/>
    </source>
</evidence>
<feature type="domain" description="ARB-07466-like C-terminal" evidence="1">
    <location>
        <begin position="197"/>
        <end position="295"/>
    </location>
</feature>
<protein>
    <recommendedName>
        <fullName evidence="1">ARB-07466-like C-terminal domain-containing protein</fullName>
    </recommendedName>
</protein>
<proteinExistence type="predicted"/>
<reference evidence="2 3" key="1">
    <citation type="submission" date="2018-05" db="EMBL/GenBank/DDBJ databases">
        <title>Nocardioides silvaticus genome.</title>
        <authorList>
            <person name="Li C."/>
            <person name="Wang G."/>
        </authorList>
    </citation>
    <scope>NUCLEOTIDE SEQUENCE [LARGE SCALE GENOMIC DNA]</scope>
    <source>
        <strain evidence="2 3">CCTCC AB 2018079</strain>
    </source>
</reference>
<dbReference type="RefSeq" id="WP_109696465.1">
    <property type="nucleotide sequence ID" value="NZ_QGDD01000009.1"/>
</dbReference>
<accession>A0A316TEI7</accession>
<keyword evidence="3" id="KW-1185">Reference proteome</keyword>
<dbReference type="Pfam" id="PF26571">
    <property type="entry name" value="VldE"/>
    <property type="match status" value="1"/>
</dbReference>
<evidence type="ECO:0000313" key="3">
    <source>
        <dbReference type="Proteomes" id="UP000245507"/>
    </source>
</evidence>
<sequence>MKGRAAVVVVGLVAIAIVAAVGVAILTAVDHFTGPDGDCSAAVGGHEVEISGEQAENAALIASIAIERGLPARAVSIALATAFQESKLTNIDYGDRDSLGLFQQRPSQGWGTEEQILDPVYSTNAFYDALVEVDGYEDMAITEAAQMVQRSAYPSAYADHEEDARALASALTGYSPAAFSCDLDGGAPSADEELVPSGLTGRADAVRKDVLDRFGKLDLGGFAPGGVSTGHMEGSAHYEGRAVDIFFRPINDANQTRGWAVAHYLVGNAARLDIRTVIFDDRIWTAGREGWRDYDPPSRSGDRAILEHRDHVHVDVFE</sequence>
<evidence type="ECO:0000259" key="1">
    <source>
        <dbReference type="Pfam" id="PF26571"/>
    </source>
</evidence>
<dbReference type="Proteomes" id="UP000245507">
    <property type="component" value="Unassembled WGS sequence"/>
</dbReference>
<gene>
    <name evidence="2" type="ORF">DJ010_18415</name>
</gene>
<name>A0A316TEI7_9ACTN</name>